<proteinExistence type="predicted"/>
<keyword evidence="2" id="KW-1185">Reference proteome</keyword>
<name>A0A923LWE3_9FIRM</name>
<evidence type="ECO:0000313" key="1">
    <source>
        <dbReference type="EMBL" id="MBC5726635.1"/>
    </source>
</evidence>
<evidence type="ECO:0000313" key="2">
    <source>
        <dbReference type="Proteomes" id="UP000606499"/>
    </source>
</evidence>
<accession>A0A923LWE3</accession>
<protein>
    <submittedName>
        <fullName evidence="1">Uncharacterized protein</fullName>
    </submittedName>
</protein>
<dbReference type="RefSeq" id="WP_186950350.1">
    <property type="nucleotide sequence ID" value="NZ_JACOPL010000022.1"/>
</dbReference>
<reference evidence="1" key="1">
    <citation type="submission" date="2020-08" db="EMBL/GenBank/DDBJ databases">
        <title>Genome public.</title>
        <authorList>
            <person name="Liu C."/>
            <person name="Sun Q."/>
        </authorList>
    </citation>
    <scope>NUCLEOTIDE SEQUENCE</scope>
    <source>
        <strain evidence="1">NSJ-28</strain>
    </source>
</reference>
<dbReference type="Proteomes" id="UP000606499">
    <property type="component" value="Unassembled WGS sequence"/>
</dbReference>
<sequence>MPTTEGYNGTFTGPQIDEAIAKTKNTITASNGGELDIAESLGTGPYVIEFTEETSSGGSGGMTEEEADARYLKLAGGTLTGAVDMGGNAVTNLPAPVNDGDVARKADVEAGKPKATLVSLPAAGWSGSAAPYTQNVTVSGISANESAQLILPMPAAASMTAYNAAGIQCTGQAANTLTFQCQTKPSAAISVYVTVQEVRA</sequence>
<comment type="caution">
    <text evidence="1">The sequence shown here is derived from an EMBL/GenBank/DDBJ whole genome shotgun (WGS) entry which is preliminary data.</text>
</comment>
<gene>
    <name evidence="1" type="ORF">H8S45_14365</name>
</gene>
<dbReference type="AlphaFoldDB" id="A0A923LWE3"/>
<organism evidence="1 2">
    <name type="scientific">Agathobaculum faecis</name>
    <dbReference type="NCBI Taxonomy" id="2763013"/>
    <lineage>
        <taxon>Bacteria</taxon>
        <taxon>Bacillati</taxon>
        <taxon>Bacillota</taxon>
        <taxon>Clostridia</taxon>
        <taxon>Eubacteriales</taxon>
        <taxon>Butyricicoccaceae</taxon>
        <taxon>Agathobaculum</taxon>
    </lineage>
</organism>
<dbReference type="EMBL" id="JACOPL010000022">
    <property type="protein sequence ID" value="MBC5726635.1"/>
    <property type="molecule type" value="Genomic_DNA"/>
</dbReference>